<name>A0AAU9MC59_9ASTR</name>
<reference evidence="2 3" key="1">
    <citation type="submission" date="2022-01" db="EMBL/GenBank/DDBJ databases">
        <authorList>
            <person name="Xiong W."/>
            <person name="Schranz E."/>
        </authorList>
    </citation>
    <scope>NUCLEOTIDE SEQUENCE [LARGE SCALE GENOMIC DNA]</scope>
</reference>
<feature type="compositionally biased region" description="Polar residues" evidence="1">
    <location>
        <begin position="224"/>
        <end position="233"/>
    </location>
</feature>
<evidence type="ECO:0000313" key="3">
    <source>
        <dbReference type="Proteomes" id="UP001157418"/>
    </source>
</evidence>
<dbReference type="EMBL" id="CAKMRJ010002223">
    <property type="protein sequence ID" value="CAH1425424.1"/>
    <property type="molecule type" value="Genomic_DNA"/>
</dbReference>
<feature type="compositionally biased region" description="Low complexity" evidence="1">
    <location>
        <begin position="291"/>
        <end position="304"/>
    </location>
</feature>
<dbReference type="Proteomes" id="UP001157418">
    <property type="component" value="Unassembled WGS sequence"/>
</dbReference>
<proteinExistence type="predicted"/>
<feature type="region of interest" description="Disordered" evidence="1">
    <location>
        <begin position="202"/>
        <end position="272"/>
    </location>
</feature>
<feature type="region of interest" description="Disordered" evidence="1">
    <location>
        <begin position="291"/>
        <end position="322"/>
    </location>
</feature>
<evidence type="ECO:0000256" key="1">
    <source>
        <dbReference type="SAM" id="MobiDB-lite"/>
    </source>
</evidence>
<protein>
    <recommendedName>
        <fullName evidence="4">Hybrid signal transduction histidine kinase M</fullName>
    </recommendedName>
</protein>
<comment type="caution">
    <text evidence="2">The sequence shown here is derived from an EMBL/GenBank/DDBJ whole genome shotgun (WGS) entry which is preliminary data.</text>
</comment>
<gene>
    <name evidence="2" type="ORF">LVIROSA_LOCUS12565</name>
</gene>
<keyword evidence="3" id="KW-1185">Reference proteome</keyword>
<dbReference type="Pfam" id="PF14223">
    <property type="entry name" value="Retrotran_gag_2"/>
    <property type="match status" value="1"/>
</dbReference>
<evidence type="ECO:0000313" key="2">
    <source>
        <dbReference type="EMBL" id="CAH1425424.1"/>
    </source>
</evidence>
<dbReference type="PANTHER" id="PTHR47481:SF41">
    <property type="entry name" value="COPIA-LIKE POLYPROTEIN_RETROTRANSPOSON"/>
    <property type="match status" value="1"/>
</dbReference>
<organism evidence="2 3">
    <name type="scientific">Lactuca virosa</name>
    <dbReference type="NCBI Taxonomy" id="75947"/>
    <lineage>
        <taxon>Eukaryota</taxon>
        <taxon>Viridiplantae</taxon>
        <taxon>Streptophyta</taxon>
        <taxon>Embryophyta</taxon>
        <taxon>Tracheophyta</taxon>
        <taxon>Spermatophyta</taxon>
        <taxon>Magnoliopsida</taxon>
        <taxon>eudicotyledons</taxon>
        <taxon>Gunneridae</taxon>
        <taxon>Pentapetalae</taxon>
        <taxon>asterids</taxon>
        <taxon>campanulids</taxon>
        <taxon>Asterales</taxon>
        <taxon>Asteraceae</taxon>
        <taxon>Cichorioideae</taxon>
        <taxon>Cichorieae</taxon>
        <taxon>Lactucinae</taxon>
        <taxon>Lactuca</taxon>
    </lineage>
</organism>
<dbReference type="PANTHER" id="PTHR47481">
    <property type="match status" value="1"/>
</dbReference>
<evidence type="ECO:0008006" key="4">
    <source>
        <dbReference type="Google" id="ProtNLM"/>
    </source>
</evidence>
<feature type="compositionally biased region" description="Polar residues" evidence="1">
    <location>
        <begin position="311"/>
        <end position="322"/>
    </location>
</feature>
<dbReference type="AlphaFoldDB" id="A0AAU9MC59"/>
<accession>A0AAU9MC59</accession>
<sequence length="581" mass="65694">MSDSSKNQKPFGVTNIKVYVPLILDLNQLNYYAWKELFQTHCSSFGVKGHLTGTSKPADDKDEAWTHLDDLVKMWIYGTVTQSLLNMILKPNATAHTVWSTLETLFRDNQQTRAIELDQELRTLTLGDLTISQYCERMKVISDLLANIGSPVPEHTLVTYLINGLSPKYDNIATVLRHQNPPPSLLKCRSILTLEERTLNRNRPVQPLHMDHASSPNALHVGNPPNSQIRASTNNRGGRRHSQSRRGGSNVSDNCRPPAVAQQNPPGLPWNPHSVPWTPFMWPYVTWQQPYRPPTQQQQPRQQPGVLGSAPHQTSGATSPHQQHAAFYAALHSPGLLPPTQWFPPLTPDQPTDITQALNAMQINDQSDPNWYMDTGATSHLTSDTGTKILFTDKKIDLYSSMSKTKSKKRFKKECVPGKTKGRSNALIDSISGSSFQLSGSSSAKKNVKIEFIMQERLYLCDMYPSMLGEVHHRGKEEWEKELWSEVRGVRVYPTVDGLARSTNSVSISGRRTRTRRTEKADQKLERRCGEVMETSDEDAKLWEDRAGDAKLESRCGEVKQWRFENRERRKKERGFSTGTS</sequence>